<comment type="caution">
    <text evidence="2">The sequence shown here is derived from an EMBL/GenBank/DDBJ whole genome shotgun (WGS) entry which is preliminary data.</text>
</comment>
<evidence type="ECO:0000313" key="3">
    <source>
        <dbReference type="Proteomes" id="UP000177763"/>
    </source>
</evidence>
<dbReference type="Proteomes" id="UP000177763">
    <property type="component" value="Unassembled WGS sequence"/>
</dbReference>
<feature type="signal peptide" evidence="1">
    <location>
        <begin position="1"/>
        <end position="27"/>
    </location>
</feature>
<dbReference type="AlphaFoldDB" id="A0A1F4VK57"/>
<reference evidence="2 3" key="1">
    <citation type="journal article" date="2016" name="Nat. Commun.">
        <title>Thousands of microbial genomes shed light on interconnected biogeochemical processes in an aquifer system.</title>
        <authorList>
            <person name="Anantharaman K."/>
            <person name="Brown C.T."/>
            <person name="Hug L.A."/>
            <person name="Sharon I."/>
            <person name="Castelle C.J."/>
            <person name="Probst A.J."/>
            <person name="Thomas B.C."/>
            <person name="Singh A."/>
            <person name="Wilkins M.J."/>
            <person name="Karaoz U."/>
            <person name="Brodie E.L."/>
            <person name="Williams K.H."/>
            <person name="Hubbard S.S."/>
            <person name="Banfield J.F."/>
        </authorList>
    </citation>
    <scope>NUCLEOTIDE SEQUENCE [LARGE SCALE GENOMIC DNA]</scope>
</reference>
<keyword evidence="1" id="KW-0732">Signal</keyword>
<sequence>MKRTFLPVLVFSSLFFIVLLPVFTARAEDDVAKPNLFMKKKMGMQGDDLLRTYKEARDNYLKFKGDCKNIESTASSDAKCGNFPQVALEKAKQALLNQLDAFDRVFENHLSRLEGKTDDRSTKEKEILNSAYDVYKTTKEQYKQKIHDAKTMVELREINKNMRADMKQALSLTRIAGGRVNVLKATELLSRLRKKAEEVNKLITKVSGMGKDVTVATEYYNKAVTNMDLAQAKYDEALNLFKNMTSESAITDSEKAQALVKEGNLLLRDAFKNLKLAVGSLRDSRGKILKEGSESGK</sequence>
<accession>A0A1F4VK57</accession>
<proteinExistence type="predicted"/>
<gene>
    <name evidence="2" type="ORF">A3H26_03140</name>
</gene>
<organism evidence="2 3">
    <name type="scientific">candidate division WWE3 bacterium RIFCSPLOWO2_12_FULL_36_10</name>
    <dbReference type="NCBI Taxonomy" id="1802630"/>
    <lineage>
        <taxon>Bacteria</taxon>
        <taxon>Katanobacteria</taxon>
    </lineage>
</organism>
<protein>
    <recommendedName>
        <fullName evidence="4">DUF5667 domain-containing protein</fullName>
    </recommendedName>
</protein>
<name>A0A1F4VK57_UNCKA</name>
<evidence type="ECO:0000313" key="2">
    <source>
        <dbReference type="EMBL" id="OGC57278.1"/>
    </source>
</evidence>
<dbReference type="EMBL" id="MEVN01000018">
    <property type="protein sequence ID" value="OGC57278.1"/>
    <property type="molecule type" value="Genomic_DNA"/>
</dbReference>
<evidence type="ECO:0000256" key="1">
    <source>
        <dbReference type="SAM" id="SignalP"/>
    </source>
</evidence>
<feature type="chain" id="PRO_5009514998" description="DUF5667 domain-containing protein" evidence="1">
    <location>
        <begin position="28"/>
        <end position="297"/>
    </location>
</feature>
<evidence type="ECO:0008006" key="4">
    <source>
        <dbReference type="Google" id="ProtNLM"/>
    </source>
</evidence>